<sequence length="597" mass="66418">MLFTSHRPRLIRRIFAKTSQLRLSSSQSNDLITVRLVSLNDVYDLSNLPRLAHLLRTLNNSKDLPKPSAVTMCGDFLSPSALSSIDNGRGHVAVLRSAGVTHVSLGNHEADLTLPVLKDRLDELRHRGKLVVLNSNVCGLGRHAKEYDIVSSNCGKIKVGLMGLLSDEPEMFRDGTFRGLEIQNVADRFGRVLDKLKADVDCLVPMTHQTVKADVKLASSMFEKQLQSGLGLGGLILGGHEHEPMHKQVTPESNGSSSSSPIHVVKTGQDAQRVAIVDLNFSSSSRKLQNVDIKYHEFDESHAACPVVQRIVEKHLSALDHMKEFVVLDTNNMFAAYFKGSDGSKLPLSSQYSRYQQTTVGAFFCSAIKSELNADVCIINGAPIKASKVYTNGRMSYEELKAELPFPLKMIVVEMTRKQLKDAIEFSRNNVEEGKPAATLDDGRIERRGYLQTDFEYWQREAAVDTDDEVLSVALPRNLLKGFCKIRPLMDLNKELEKKNALPGEDDFMKAVDLIVHFCCKDRWSGIAQEFSFGDLDLNKDGIISREELRAAIKNSMGEEPSEGLVQGMMDAMDIKATGHIDQEEFDTVLAQIRRQS</sequence>
<dbReference type="PROSITE" id="PS50222">
    <property type="entry name" value="EF_HAND_2"/>
    <property type="match status" value="2"/>
</dbReference>
<evidence type="ECO:0000259" key="3">
    <source>
        <dbReference type="PROSITE" id="PS50222"/>
    </source>
</evidence>
<dbReference type="SUPFAM" id="SSF47473">
    <property type="entry name" value="EF-hand"/>
    <property type="match status" value="1"/>
</dbReference>
<reference evidence="4 5" key="1">
    <citation type="submission" date="2024-10" db="EMBL/GenBank/DDBJ databases">
        <title>Updated reference genomes for cyclostephanoid diatoms.</title>
        <authorList>
            <person name="Roberts W.R."/>
            <person name="Alverson A.J."/>
        </authorList>
    </citation>
    <scope>NUCLEOTIDE SEQUENCE [LARGE SCALE GENOMIC DNA]</scope>
    <source>
        <strain evidence="4 5">AJA010-31</strain>
    </source>
</reference>
<keyword evidence="2" id="KW-0106">Calcium</keyword>
<comment type="similarity">
    <text evidence="1">Belongs to the 5'-nucleotidase family.</text>
</comment>
<dbReference type="InterPro" id="IPR011992">
    <property type="entry name" value="EF-hand-dom_pair"/>
</dbReference>
<dbReference type="PANTHER" id="PTHR11575">
    <property type="entry name" value="5'-NUCLEOTIDASE-RELATED"/>
    <property type="match status" value="1"/>
</dbReference>
<proteinExistence type="inferred from homology"/>
<organism evidence="4 5">
    <name type="scientific">Cyclotella atomus</name>
    <dbReference type="NCBI Taxonomy" id="382360"/>
    <lineage>
        <taxon>Eukaryota</taxon>
        <taxon>Sar</taxon>
        <taxon>Stramenopiles</taxon>
        <taxon>Ochrophyta</taxon>
        <taxon>Bacillariophyta</taxon>
        <taxon>Coscinodiscophyceae</taxon>
        <taxon>Thalassiosirophycidae</taxon>
        <taxon>Stephanodiscales</taxon>
        <taxon>Stephanodiscaceae</taxon>
        <taxon>Cyclotella</taxon>
    </lineage>
</organism>
<dbReference type="InterPro" id="IPR002048">
    <property type="entry name" value="EF_hand_dom"/>
</dbReference>
<evidence type="ECO:0000313" key="5">
    <source>
        <dbReference type="Proteomes" id="UP001530400"/>
    </source>
</evidence>
<dbReference type="EMBL" id="JALLPJ020001286">
    <property type="protein sequence ID" value="KAL3771486.1"/>
    <property type="molecule type" value="Genomic_DNA"/>
</dbReference>
<dbReference type="Gene3D" id="1.10.238.10">
    <property type="entry name" value="EF-hand"/>
    <property type="match status" value="1"/>
</dbReference>
<dbReference type="PANTHER" id="PTHR11575:SF48">
    <property type="entry name" value="5'-NUCLEOTIDASE"/>
    <property type="match status" value="1"/>
</dbReference>
<dbReference type="InterPro" id="IPR029052">
    <property type="entry name" value="Metallo-depent_PP-like"/>
</dbReference>
<dbReference type="CDD" id="cd00051">
    <property type="entry name" value="EFh"/>
    <property type="match status" value="1"/>
</dbReference>
<dbReference type="Gene3D" id="3.60.21.10">
    <property type="match status" value="1"/>
</dbReference>
<accession>A0ABD3NB24</accession>
<feature type="domain" description="EF-hand" evidence="3">
    <location>
        <begin position="561"/>
        <end position="596"/>
    </location>
</feature>
<dbReference type="Proteomes" id="UP001530400">
    <property type="component" value="Unassembled WGS sequence"/>
</dbReference>
<name>A0ABD3NB24_9STRA</name>
<feature type="domain" description="EF-hand" evidence="3">
    <location>
        <begin position="533"/>
        <end position="559"/>
    </location>
</feature>
<comment type="caution">
    <text evidence="4">The sequence shown here is derived from an EMBL/GenBank/DDBJ whole genome shotgun (WGS) entry which is preliminary data.</text>
</comment>
<dbReference type="InterPro" id="IPR036907">
    <property type="entry name" value="5'-Nucleotdase_C_sf"/>
</dbReference>
<protein>
    <recommendedName>
        <fullName evidence="3">EF-hand domain-containing protein</fullName>
    </recommendedName>
</protein>
<evidence type="ECO:0000313" key="4">
    <source>
        <dbReference type="EMBL" id="KAL3771486.1"/>
    </source>
</evidence>
<dbReference type="InterPro" id="IPR018247">
    <property type="entry name" value="EF_Hand_1_Ca_BS"/>
</dbReference>
<evidence type="ECO:0000256" key="2">
    <source>
        <dbReference type="ARBA" id="ARBA00022837"/>
    </source>
</evidence>
<dbReference type="SMART" id="SM00054">
    <property type="entry name" value="EFh"/>
    <property type="match status" value="2"/>
</dbReference>
<dbReference type="InterPro" id="IPR006179">
    <property type="entry name" value="5_nucleotidase/apyrase"/>
</dbReference>
<evidence type="ECO:0000256" key="1">
    <source>
        <dbReference type="ARBA" id="ARBA00006654"/>
    </source>
</evidence>
<dbReference type="AlphaFoldDB" id="A0ABD3NB24"/>
<dbReference type="InterPro" id="IPR008334">
    <property type="entry name" value="5'-Nucleotdase_C"/>
</dbReference>
<gene>
    <name evidence="4" type="ORF">ACHAWO_000607</name>
</gene>
<dbReference type="Pfam" id="PF02872">
    <property type="entry name" value="5_nucleotid_C"/>
    <property type="match status" value="1"/>
</dbReference>
<keyword evidence="5" id="KW-1185">Reference proteome</keyword>
<dbReference type="Gene3D" id="3.90.780.10">
    <property type="entry name" value="5'-Nucleotidase, C-terminal domain"/>
    <property type="match status" value="1"/>
</dbReference>
<dbReference type="SUPFAM" id="SSF56300">
    <property type="entry name" value="Metallo-dependent phosphatases"/>
    <property type="match status" value="1"/>
</dbReference>
<dbReference type="PROSITE" id="PS00018">
    <property type="entry name" value="EF_HAND_1"/>
    <property type="match status" value="1"/>
</dbReference>